<dbReference type="EMBL" id="CYKH01000274">
    <property type="protein sequence ID" value="CUF23774.1"/>
    <property type="molecule type" value="Genomic_DNA"/>
</dbReference>
<dbReference type="PANTHER" id="PTHR12233">
    <property type="entry name" value="VACUOLAR PROTEIN SORTING 26 RELATED"/>
    <property type="match status" value="1"/>
</dbReference>
<dbReference type="InterPro" id="IPR014752">
    <property type="entry name" value="Arrestin-like_C"/>
</dbReference>
<sequence>MHFSTRLDVTNDGFRCVFHSKKNFRSEETRFDKRVLETDNNNMEVEVVFDRVGAMYRAGETITGVVYIRNPSSTTHSGVSLNVEGTVALYPSVRGLGAFESYYDQLKPMQIISTTISLSPKGEKLPAGEVELPFSFPLRSTHPKGVMVETYQGVYVSCLYHVSAAVQHFVGKTVSPNLNFMVIVPGQSAPTIEQQKEDTGIDFRLSQDNIRAAKRYNGDRVPKFLVEGHFDKKHNDIDIPLAGWISVRYCDIRITSLELQLIRVESCASAAGLAREATEIQNIQIGDGDVMRMLEIPVYMFFPRWYTSPSLKTSNMRVEFEVNIVITLEDQNQITQNVPIKLYRSLQA</sequence>
<dbReference type="OrthoDB" id="10263384at2759"/>
<dbReference type="Pfam" id="PF03643">
    <property type="entry name" value="Vps26"/>
    <property type="match status" value="1"/>
</dbReference>
<dbReference type="Proteomes" id="UP000051952">
    <property type="component" value="Unassembled WGS sequence"/>
</dbReference>
<proteinExistence type="inferred from homology"/>
<dbReference type="OMA" id="CVTMPIT"/>
<name>A0A0S4ISD4_BODSA</name>
<gene>
    <name evidence="2" type="ORF">BSAL_60470</name>
</gene>
<dbReference type="GO" id="GO:0006886">
    <property type="term" value="P:intracellular protein transport"/>
    <property type="evidence" value="ECO:0007669"/>
    <property type="project" value="InterPro"/>
</dbReference>
<protein>
    <submittedName>
        <fullName evidence="2">Vacuolar protein sorting-associated protein 26, putative</fullName>
    </submittedName>
</protein>
<dbReference type="InterPro" id="IPR028934">
    <property type="entry name" value="Vps26-related"/>
</dbReference>
<dbReference type="VEuPathDB" id="TriTrypDB:BSAL_60470"/>
<organism evidence="2 3">
    <name type="scientific">Bodo saltans</name>
    <name type="common">Flagellated protozoan</name>
    <dbReference type="NCBI Taxonomy" id="75058"/>
    <lineage>
        <taxon>Eukaryota</taxon>
        <taxon>Discoba</taxon>
        <taxon>Euglenozoa</taxon>
        <taxon>Kinetoplastea</taxon>
        <taxon>Metakinetoplastina</taxon>
        <taxon>Eubodonida</taxon>
        <taxon>Bodonidae</taxon>
        <taxon>Bodo</taxon>
    </lineage>
</organism>
<accession>A0A0S4ISD4</accession>
<evidence type="ECO:0000313" key="3">
    <source>
        <dbReference type="Proteomes" id="UP000051952"/>
    </source>
</evidence>
<dbReference type="Gene3D" id="2.60.40.640">
    <property type="match status" value="2"/>
</dbReference>
<keyword evidence="3" id="KW-1185">Reference proteome</keyword>
<dbReference type="InterPro" id="IPR014756">
    <property type="entry name" value="Ig_E-set"/>
</dbReference>
<comment type="similarity">
    <text evidence="1">Belongs to the VPS26 family.</text>
</comment>
<dbReference type="SUPFAM" id="SSF81296">
    <property type="entry name" value="E set domains"/>
    <property type="match status" value="1"/>
</dbReference>
<evidence type="ECO:0000256" key="1">
    <source>
        <dbReference type="ARBA" id="ARBA00009100"/>
    </source>
</evidence>
<dbReference type="AlphaFoldDB" id="A0A0S4ISD4"/>
<reference evidence="3" key="1">
    <citation type="submission" date="2015-09" db="EMBL/GenBank/DDBJ databases">
        <authorList>
            <consortium name="Pathogen Informatics"/>
        </authorList>
    </citation>
    <scope>NUCLEOTIDE SEQUENCE [LARGE SCALE GENOMIC DNA]</scope>
    <source>
        <strain evidence="3">Lake Konstanz</strain>
    </source>
</reference>
<evidence type="ECO:0000313" key="2">
    <source>
        <dbReference type="EMBL" id="CUF23774.1"/>
    </source>
</evidence>